<dbReference type="EMBL" id="ADLV01000015">
    <property type="protein sequence ID" value="EGK02529.1"/>
    <property type="molecule type" value="Genomic_DNA"/>
</dbReference>
<dbReference type="RefSeq" id="WP_006798294.1">
    <property type="nucleotide sequence ID" value="NZ_GL891980.1"/>
</dbReference>
<proteinExistence type="predicted"/>
<dbReference type="HOGENOM" id="CLU_056435_5_1_10"/>
<accession>F5IV79</accession>
<sequence>MNNKWDESYNMEEYRYGEAPNLFFKQIIDTLPIGKILLPADGEGRNGVYAATRGWSVDAFDQSLQAKEKALRLAQKNSVDISFKVIDFEDIYENYSVDSYDAIALTYVHLPEQLKTKYHRSLLPFLKIGGYIIIEGFSKEHVKYQQQNPMAGGPPHVDMMYSKQEIISIFGSLEIDLLEEKEIKLAEGIGHNGKASVIRFVGKRYK</sequence>
<dbReference type="InterPro" id="IPR029063">
    <property type="entry name" value="SAM-dependent_MTases_sf"/>
</dbReference>
<dbReference type="Gene3D" id="3.40.50.150">
    <property type="entry name" value="Vaccinia Virus protein VP39"/>
    <property type="match status" value="1"/>
</dbReference>
<organism evidence="2 3">
    <name type="scientific">Dysgonomonas gadei ATCC BAA-286</name>
    <dbReference type="NCBI Taxonomy" id="742766"/>
    <lineage>
        <taxon>Bacteria</taxon>
        <taxon>Pseudomonadati</taxon>
        <taxon>Bacteroidota</taxon>
        <taxon>Bacteroidia</taxon>
        <taxon>Bacteroidales</taxon>
        <taxon>Dysgonomonadaceae</taxon>
        <taxon>Dysgonomonas</taxon>
    </lineage>
</organism>
<keyword evidence="3" id="KW-1185">Reference proteome</keyword>
<dbReference type="STRING" id="742766.HMPREF9455_00779"/>
<protein>
    <recommendedName>
        <fullName evidence="1">Tellurite resistance methyltransferase TehB-like domain-containing protein</fullName>
    </recommendedName>
</protein>
<dbReference type="OrthoDB" id="9804312at2"/>
<dbReference type="SUPFAM" id="SSF53335">
    <property type="entry name" value="S-adenosyl-L-methionine-dependent methyltransferases"/>
    <property type="match status" value="1"/>
</dbReference>
<dbReference type="Proteomes" id="UP000004913">
    <property type="component" value="Unassembled WGS sequence"/>
</dbReference>
<evidence type="ECO:0000313" key="3">
    <source>
        <dbReference type="Proteomes" id="UP000004913"/>
    </source>
</evidence>
<dbReference type="Pfam" id="PF03848">
    <property type="entry name" value="TehB"/>
    <property type="match status" value="1"/>
</dbReference>
<name>F5IV79_9BACT</name>
<gene>
    <name evidence="2" type="ORF">HMPREF9455_00779</name>
</gene>
<dbReference type="InterPro" id="IPR015985">
    <property type="entry name" value="TehB-like_dom"/>
</dbReference>
<reference evidence="2 3" key="1">
    <citation type="submission" date="2011-04" db="EMBL/GenBank/DDBJ databases">
        <title>The Genome Sequence of Dysgonomonas gadei ATCC BAA-286.</title>
        <authorList>
            <consortium name="The Broad Institute Genome Sequencing Platform"/>
            <person name="Earl A."/>
            <person name="Ward D."/>
            <person name="Feldgarden M."/>
            <person name="Gevers D."/>
            <person name="Pudlo N."/>
            <person name="Martens E."/>
            <person name="Allen-Vercoe E."/>
            <person name="Young S.K."/>
            <person name="Zeng Q."/>
            <person name="Gargeya S."/>
            <person name="Fitzgerald M."/>
            <person name="Haas B."/>
            <person name="Abouelleil A."/>
            <person name="Alvarado L."/>
            <person name="Arachchi H.M."/>
            <person name="Berlin A."/>
            <person name="Brown A."/>
            <person name="Chapman S.B."/>
            <person name="Chen Z."/>
            <person name="Dunbar C."/>
            <person name="Freedman E."/>
            <person name="Gearin G."/>
            <person name="Gellesch M."/>
            <person name="Goldberg J."/>
            <person name="Griggs A."/>
            <person name="Gujja S."/>
            <person name="Heiman D."/>
            <person name="Howarth C."/>
            <person name="Larson L."/>
            <person name="Lui A."/>
            <person name="MacDonald P.J.P."/>
            <person name="Mehta T."/>
            <person name="Montmayeur A."/>
            <person name="Murphy C."/>
            <person name="Neiman D."/>
            <person name="Pearson M."/>
            <person name="Priest M."/>
            <person name="Roberts A."/>
            <person name="Saif S."/>
            <person name="Shea T."/>
            <person name="Shenoy N."/>
            <person name="Sisk P."/>
            <person name="Stolte C."/>
            <person name="Sykes S."/>
            <person name="Yandava C."/>
            <person name="Wortman J."/>
            <person name="Nusbaum C."/>
            <person name="Birren B."/>
        </authorList>
    </citation>
    <scope>NUCLEOTIDE SEQUENCE [LARGE SCALE GENOMIC DNA]</scope>
    <source>
        <strain evidence="2 3">ATCC BAA-286</strain>
    </source>
</reference>
<feature type="domain" description="Tellurite resistance methyltransferase TehB-like" evidence="1">
    <location>
        <begin position="26"/>
        <end position="131"/>
    </location>
</feature>
<dbReference type="eggNOG" id="COG2227">
    <property type="taxonomic scope" value="Bacteria"/>
</dbReference>
<evidence type="ECO:0000313" key="2">
    <source>
        <dbReference type="EMBL" id="EGK02529.1"/>
    </source>
</evidence>
<evidence type="ECO:0000259" key="1">
    <source>
        <dbReference type="Pfam" id="PF03848"/>
    </source>
</evidence>
<comment type="caution">
    <text evidence="2">The sequence shown here is derived from an EMBL/GenBank/DDBJ whole genome shotgun (WGS) entry which is preliminary data.</text>
</comment>
<dbReference type="AlphaFoldDB" id="F5IV79"/>